<accession>A0ABZ1GME5</accession>
<dbReference type="Proteomes" id="UP001335325">
    <property type="component" value="Chromosome"/>
</dbReference>
<evidence type="ECO:0000313" key="2">
    <source>
        <dbReference type="EMBL" id="WSD07349.1"/>
    </source>
</evidence>
<sequence>MTNSGGSSESAAARARGTDHRILHGSGQDTSQARKVRTPPRAVPRWTTSRAVVRACEQSSGPQLPVAMTDIAAAGSATGPRTVRSTVAIVGATQAQRYWSGGSGTARFRGAEESWLMAPVKPSDGDRTGA</sequence>
<name>A0ABZ1GME5_9ACTN</name>
<proteinExistence type="predicted"/>
<gene>
    <name evidence="2" type="ORF">OIE73_17325</name>
</gene>
<dbReference type="RefSeq" id="WP_326753403.1">
    <property type="nucleotide sequence ID" value="NZ_CP109134.1"/>
</dbReference>
<evidence type="ECO:0000313" key="3">
    <source>
        <dbReference type="Proteomes" id="UP001335325"/>
    </source>
</evidence>
<feature type="region of interest" description="Disordered" evidence="1">
    <location>
        <begin position="1"/>
        <end position="48"/>
    </location>
</feature>
<reference evidence="2 3" key="1">
    <citation type="submission" date="2022-10" db="EMBL/GenBank/DDBJ databases">
        <title>The complete genomes of actinobacterial strains from the NBC collection.</title>
        <authorList>
            <person name="Joergensen T.S."/>
            <person name="Alvarez Arevalo M."/>
            <person name="Sterndorff E.B."/>
            <person name="Faurdal D."/>
            <person name="Vuksanovic O."/>
            <person name="Mourched A.-S."/>
            <person name="Charusanti P."/>
            <person name="Shaw S."/>
            <person name="Blin K."/>
            <person name="Weber T."/>
        </authorList>
    </citation>
    <scope>NUCLEOTIDE SEQUENCE [LARGE SCALE GENOMIC DNA]</scope>
    <source>
        <strain evidence="2 3">NBC 01753</strain>
    </source>
</reference>
<keyword evidence="3" id="KW-1185">Reference proteome</keyword>
<protein>
    <submittedName>
        <fullName evidence="2">Uncharacterized protein</fullName>
    </submittedName>
</protein>
<dbReference type="GeneID" id="91544367"/>
<feature type="compositionally biased region" description="Low complexity" evidence="1">
    <location>
        <begin position="1"/>
        <end position="15"/>
    </location>
</feature>
<evidence type="ECO:0000256" key="1">
    <source>
        <dbReference type="SAM" id="MobiDB-lite"/>
    </source>
</evidence>
<dbReference type="EMBL" id="CP109134">
    <property type="protein sequence ID" value="WSD07349.1"/>
    <property type="molecule type" value="Genomic_DNA"/>
</dbReference>
<organism evidence="2 3">
    <name type="scientific">Streptomyces hirsutus</name>
    <dbReference type="NCBI Taxonomy" id="35620"/>
    <lineage>
        <taxon>Bacteria</taxon>
        <taxon>Bacillati</taxon>
        <taxon>Actinomycetota</taxon>
        <taxon>Actinomycetes</taxon>
        <taxon>Kitasatosporales</taxon>
        <taxon>Streptomycetaceae</taxon>
        <taxon>Streptomyces</taxon>
    </lineage>
</organism>